<dbReference type="InterPro" id="IPR013956">
    <property type="entry name" value="E3_ubiquit_lig_Bre1"/>
</dbReference>
<dbReference type="GO" id="GO:0008270">
    <property type="term" value="F:zinc ion binding"/>
    <property type="evidence" value="ECO:0007669"/>
    <property type="project" value="UniProtKB-KW"/>
</dbReference>
<evidence type="ECO:0000256" key="16">
    <source>
        <dbReference type="SAM" id="MobiDB-lite"/>
    </source>
</evidence>
<dbReference type="CDD" id="cd16499">
    <property type="entry name" value="RING-HC_Bre1-like"/>
    <property type="match status" value="1"/>
</dbReference>
<dbReference type="PROSITE" id="PS00518">
    <property type="entry name" value="ZF_RING_1"/>
    <property type="match status" value="1"/>
</dbReference>
<evidence type="ECO:0000256" key="14">
    <source>
        <dbReference type="RuleBase" id="RU365038"/>
    </source>
</evidence>
<gene>
    <name evidence="18" type="ORF">WJX81_003988</name>
</gene>
<evidence type="ECO:0000313" key="18">
    <source>
        <dbReference type="EMBL" id="KAK9831868.1"/>
    </source>
</evidence>
<evidence type="ECO:0000256" key="9">
    <source>
        <dbReference type="ARBA" id="ARBA00022833"/>
    </source>
</evidence>
<evidence type="ECO:0000256" key="12">
    <source>
        <dbReference type="ARBA" id="ARBA00023242"/>
    </source>
</evidence>
<dbReference type="GO" id="GO:0006325">
    <property type="term" value="P:chromatin organization"/>
    <property type="evidence" value="ECO:0007669"/>
    <property type="project" value="UniProtKB-KW"/>
</dbReference>
<sequence>MLAWQNATLSAQLGAQRKQVDDLEAKVDEAEKKQNGYVETLACVDRLWRQLNADVAFLAARACTGDCDAAECALSISAEPPQPCKAGNGQVETEDPFLERLLRGGDDKAAALVRAQAAEIRDESTDVEAALAARSAGTSAALARLVDAIDAARARSTAAAEHAAQPNGADAEDGKLQGALREAAAARRAADAQKAVNRVLQERVGMLEDQCTKDDRVIRDLRNDAADRAEELAATQRKLFALRDQNDAAGVLSPAAPSLGAPRRSLGPPRDSAAGGGGGGGGGGVAAEAAAAEAAAAAAEAAEAMALLEKRTAELDAEREAGLRLQRELRDLQASVATEANVAGSRLYAAAQAQVAGLQAELARAHAQAAEQARIQEAVYAREGALRLQAEAGEHAKRRLALAEAALAEQQRSVSAAQAERHAAELAAHAELQRRGHPQTVADLAQQAESLSQEVRSLRGRVSRDTALEQAAAAARAEARSAAFALQTRELELQRLKEQVASSQADAHAAQRQQAEEKSRADDLRLFVEVLTEFCKDPRDVVESRAGEARARQQLAEAQRQLEAAGVQAVEERIACEKAAAAEAAAAQRAECDALRLQCADLQREIADLRTQLCGSKEDCEAYLSELTAMGEVNEKSEAEVVRLIKQQRERDEQAAAATGEAIRLRHAAERATAERDAAVSIQRRAERAAAVLQERVGVLEAQLQAAGEEVARVRERGAAAAAAAEASQREAAAAAEAVRAAEAGAAEARCAVVKRSRENAEEADRAARERHKRQRLEEDLRAATGQLERLRRGSASDAAEQELMAMRKMLRCSVCQERQKDAVITKCWHVFCYECIKLTHASRNRKCPGCSSRFGMDDVQRFYLA</sequence>
<evidence type="ECO:0000256" key="15">
    <source>
        <dbReference type="SAM" id="Coils"/>
    </source>
</evidence>
<evidence type="ECO:0000256" key="8">
    <source>
        <dbReference type="ARBA" id="ARBA00022786"/>
    </source>
</evidence>
<evidence type="ECO:0000256" key="6">
    <source>
        <dbReference type="ARBA" id="ARBA00022723"/>
    </source>
</evidence>
<dbReference type="PANTHER" id="PTHR23163:SF0">
    <property type="entry name" value="E3 UBIQUITIN-PROTEIN LIGASE BRE1"/>
    <property type="match status" value="1"/>
</dbReference>
<dbReference type="Proteomes" id="UP001445335">
    <property type="component" value="Unassembled WGS sequence"/>
</dbReference>
<dbReference type="EMBL" id="JALJOU010000044">
    <property type="protein sequence ID" value="KAK9831868.1"/>
    <property type="molecule type" value="Genomic_DNA"/>
</dbReference>
<evidence type="ECO:0000256" key="13">
    <source>
        <dbReference type="PROSITE-ProRule" id="PRU00175"/>
    </source>
</evidence>
<feature type="coiled-coil region" evidence="15">
    <location>
        <begin position="486"/>
        <end position="513"/>
    </location>
</feature>
<comment type="catalytic activity">
    <reaction evidence="1 14">
        <text>S-ubiquitinyl-[E2 ubiquitin-conjugating enzyme]-L-cysteine + [acceptor protein]-L-lysine = [E2 ubiquitin-conjugating enzyme]-L-cysteine + N(6)-ubiquitinyl-[acceptor protein]-L-lysine.</text>
        <dbReference type="EC" id="2.3.2.27"/>
    </reaction>
</comment>
<evidence type="ECO:0000256" key="10">
    <source>
        <dbReference type="ARBA" id="ARBA00022853"/>
    </source>
</evidence>
<dbReference type="SMART" id="SM00184">
    <property type="entry name" value="RING"/>
    <property type="match status" value="1"/>
</dbReference>
<dbReference type="AlphaFoldDB" id="A0AAW1RE75"/>
<feature type="coiled-coil region" evidence="15">
    <location>
        <begin position="6"/>
        <end position="40"/>
    </location>
</feature>
<feature type="coiled-coil region" evidence="15">
    <location>
        <begin position="400"/>
        <end position="461"/>
    </location>
</feature>
<keyword evidence="9 14" id="KW-0862">Zinc</keyword>
<dbReference type="PANTHER" id="PTHR23163">
    <property type="entry name" value="RING FINGER PROTEIN-RELATED"/>
    <property type="match status" value="1"/>
</dbReference>
<keyword evidence="19" id="KW-1185">Reference proteome</keyword>
<evidence type="ECO:0000256" key="2">
    <source>
        <dbReference type="ARBA" id="ARBA00004123"/>
    </source>
</evidence>
<proteinExistence type="inferred from homology"/>
<dbReference type="Pfam" id="PF13923">
    <property type="entry name" value="zf-C3HC4_2"/>
    <property type="match status" value="1"/>
</dbReference>
<keyword evidence="10 14" id="KW-0156">Chromatin regulator</keyword>
<evidence type="ECO:0000256" key="4">
    <source>
        <dbReference type="ARBA" id="ARBA00005555"/>
    </source>
</evidence>
<comment type="similarity">
    <text evidence="4 14">Belongs to the BRE1 family.</text>
</comment>
<feature type="region of interest" description="Disordered" evidence="16">
    <location>
        <begin position="251"/>
        <end position="285"/>
    </location>
</feature>
<dbReference type="GO" id="GO:0033503">
    <property type="term" value="C:HULC complex"/>
    <property type="evidence" value="ECO:0007669"/>
    <property type="project" value="TreeGrafter"/>
</dbReference>
<accession>A0AAW1RE75</accession>
<feature type="coiled-coil region" evidence="15">
    <location>
        <begin position="683"/>
        <end position="717"/>
    </location>
</feature>
<evidence type="ECO:0000313" key="19">
    <source>
        <dbReference type="Proteomes" id="UP001445335"/>
    </source>
</evidence>
<keyword evidence="11 14" id="KW-0175">Coiled coil</keyword>
<organism evidence="18 19">
    <name type="scientific">Elliptochloris bilobata</name>
    <dbReference type="NCBI Taxonomy" id="381761"/>
    <lineage>
        <taxon>Eukaryota</taxon>
        <taxon>Viridiplantae</taxon>
        <taxon>Chlorophyta</taxon>
        <taxon>core chlorophytes</taxon>
        <taxon>Trebouxiophyceae</taxon>
        <taxon>Trebouxiophyceae incertae sedis</taxon>
        <taxon>Elliptochloris clade</taxon>
        <taxon>Elliptochloris</taxon>
    </lineage>
</organism>
<evidence type="ECO:0000256" key="7">
    <source>
        <dbReference type="ARBA" id="ARBA00022771"/>
    </source>
</evidence>
<feature type="domain" description="RING-type" evidence="17">
    <location>
        <begin position="813"/>
        <end position="852"/>
    </location>
</feature>
<comment type="caution">
    <text evidence="18">The sequence shown here is derived from an EMBL/GenBank/DDBJ whole genome shotgun (WGS) entry which is preliminary data.</text>
</comment>
<evidence type="ECO:0000256" key="1">
    <source>
        <dbReference type="ARBA" id="ARBA00000900"/>
    </source>
</evidence>
<dbReference type="GO" id="GO:0061630">
    <property type="term" value="F:ubiquitin protein ligase activity"/>
    <property type="evidence" value="ECO:0007669"/>
    <property type="project" value="UniProtKB-EC"/>
</dbReference>
<dbReference type="EC" id="2.3.2.27" evidence="14"/>
<evidence type="ECO:0000256" key="11">
    <source>
        <dbReference type="ARBA" id="ARBA00023054"/>
    </source>
</evidence>
<keyword evidence="12 14" id="KW-0539">Nucleus</keyword>
<feature type="coiled-coil region" evidence="15">
    <location>
        <begin position="760"/>
        <end position="794"/>
    </location>
</feature>
<dbReference type="Gene3D" id="3.30.40.10">
    <property type="entry name" value="Zinc/RING finger domain, C3HC4 (zinc finger)"/>
    <property type="match status" value="1"/>
</dbReference>
<comment type="pathway">
    <text evidence="3 14">Protein modification; protein ubiquitination.</text>
</comment>
<feature type="coiled-coil region" evidence="15">
    <location>
        <begin position="548"/>
        <end position="612"/>
    </location>
</feature>
<reference evidence="18 19" key="1">
    <citation type="journal article" date="2024" name="Nat. Commun.">
        <title>Phylogenomics reveals the evolutionary origins of lichenization in chlorophyte algae.</title>
        <authorList>
            <person name="Puginier C."/>
            <person name="Libourel C."/>
            <person name="Otte J."/>
            <person name="Skaloud P."/>
            <person name="Haon M."/>
            <person name="Grisel S."/>
            <person name="Petersen M."/>
            <person name="Berrin J.G."/>
            <person name="Delaux P.M."/>
            <person name="Dal Grande F."/>
            <person name="Keller J."/>
        </authorList>
    </citation>
    <scope>NUCLEOTIDE SEQUENCE [LARGE SCALE GENOMIC DNA]</scope>
    <source>
        <strain evidence="18 19">SAG 245.80</strain>
    </source>
</reference>
<evidence type="ECO:0000256" key="3">
    <source>
        <dbReference type="ARBA" id="ARBA00004906"/>
    </source>
</evidence>
<dbReference type="GO" id="GO:0016567">
    <property type="term" value="P:protein ubiquitination"/>
    <property type="evidence" value="ECO:0007669"/>
    <property type="project" value="UniProtKB-UniRule"/>
</dbReference>
<dbReference type="InterPro" id="IPR001841">
    <property type="entry name" value="Znf_RING"/>
</dbReference>
<dbReference type="InterPro" id="IPR017907">
    <property type="entry name" value="Znf_RING_CS"/>
</dbReference>
<keyword evidence="5 14" id="KW-0808">Transferase</keyword>
<name>A0AAW1RE75_9CHLO</name>
<comment type="subcellular location">
    <subcellularLocation>
        <location evidence="2 14">Nucleus</location>
    </subcellularLocation>
</comment>
<evidence type="ECO:0000256" key="5">
    <source>
        <dbReference type="ARBA" id="ARBA00022679"/>
    </source>
</evidence>
<dbReference type="InterPro" id="IPR013083">
    <property type="entry name" value="Znf_RING/FYVE/PHD"/>
</dbReference>
<keyword evidence="7 13" id="KW-0863">Zinc-finger</keyword>
<dbReference type="SUPFAM" id="SSF57850">
    <property type="entry name" value="RING/U-box"/>
    <property type="match status" value="1"/>
</dbReference>
<feature type="compositionally biased region" description="Gly residues" evidence="16">
    <location>
        <begin position="274"/>
        <end position="285"/>
    </location>
</feature>
<feature type="coiled-coil region" evidence="15">
    <location>
        <begin position="291"/>
        <end position="368"/>
    </location>
</feature>
<dbReference type="PROSITE" id="PS50089">
    <property type="entry name" value="ZF_RING_2"/>
    <property type="match status" value="1"/>
</dbReference>
<protein>
    <recommendedName>
        <fullName evidence="14">E3 ubiquitin protein ligase</fullName>
        <ecNumber evidence="14">2.3.2.27</ecNumber>
    </recommendedName>
</protein>
<keyword evidence="8 14" id="KW-0833">Ubl conjugation pathway</keyword>
<keyword evidence="6 14" id="KW-0479">Metal-binding</keyword>
<dbReference type="GO" id="GO:0005634">
    <property type="term" value="C:nucleus"/>
    <property type="evidence" value="ECO:0007669"/>
    <property type="project" value="UniProtKB-SubCell"/>
</dbReference>
<evidence type="ECO:0000259" key="17">
    <source>
        <dbReference type="PROSITE" id="PS50089"/>
    </source>
</evidence>